<evidence type="ECO:0000313" key="4">
    <source>
        <dbReference type="Proteomes" id="UP000199236"/>
    </source>
</evidence>
<dbReference type="InterPro" id="IPR009936">
    <property type="entry name" value="DUF1468"/>
</dbReference>
<feature type="transmembrane region" description="Helical" evidence="1">
    <location>
        <begin position="105"/>
        <end position="121"/>
    </location>
</feature>
<evidence type="ECO:0000259" key="2">
    <source>
        <dbReference type="Pfam" id="PF07331"/>
    </source>
</evidence>
<dbReference type="RefSeq" id="WP_090073759.1">
    <property type="nucleotide sequence ID" value="NZ_FOVR01000008.1"/>
</dbReference>
<name>A0A1I5IBC4_9HYPH</name>
<dbReference type="Pfam" id="PF07331">
    <property type="entry name" value="TctB"/>
    <property type="match status" value="1"/>
</dbReference>
<feature type="domain" description="DUF1468" evidence="2">
    <location>
        <begin position="12"/>
        <end position="153"/>
    </location>
</feature>
<dbReference type="Proteomes" id="UP000199236">
    <property type="component" value="Unassembled WGS sequence"/>
</dbReference>
<dbReference type="OrthoDB" id="8445927at2"/>
<sequence length="153" mass="16697">MSTVSEPKSDMWIGSGLLIFCAISAWLTLDIKSGMSSSVAGPSMVPWLMIGGTALLSLLLIFRAKAQAGGEEAKTISMPDAHTLLIMLAFVLLLVAYAIAFYPIGYIPATLVTFFVGLWLLGERRWLVFALFPVIMTLAVYYGFTELLSVWLP</sequence>
<feature type="transmembrane region" description="Helical" evidence="1">
    <location>
        <begin position="44"/>
        <end position="62"/>
    </location>
</feature>
<dbReference type="AlphaFoldDB" id="A0A1I5IBC4"/>
<accession>A0A1I5IBC4</accession>
<keyword evidence="1" id="KW-0472">Membrane</keyword>
<feature type="transmembrane region" description="Helical" evidence="1">
    <location>
        <begin position="126"/>
        <end position="144"/>
    </location>
</feature>
<feature type="transmembrane region" description="Helical" evidence="1">
    <location>
        <begin position="83"/>
        <end position="99"/>
    </location>
</feature>
<keyword evidence="4" id="KW-1185">Reference proteome</keyword>
<dbReference type="STRING" id="655353.SAMN04488056_108166"/>
<protein>
    <submittedName>
        <fullName evidence="3">Putative tricarboxylic transport membrane protein</fullName>
    </submittedName>
</protein>
<organism evidence="3 4">
    <name type="scientific">Cohaesibacter marisflavi</name>
    <dbReference type="NCBI Taxonomy" id="655353"/>
    <lineage>
        <taxon>Bacteria</taxon>
        <taxon>Pseudomonadati</taxon>
        <taxon>Pseudomonadota</taxon>
        <taxon>Alphaproteobacteria</taxon>
        <taxon>Hyphomicrobiales</taxon>
        <taxon>Cohaesibacteraceae</taxon>
    </lineage>
</organism>
<keyword evidence="1" id="KW-0812">Transmembrane</keyword>
<evidence type="ECO:0000256" key="1">
    <source>
        <dbReference type="SAM" id="Phobius"/>
    </source>
</evidence>
<dbReference type="EMBL" id="FOVR01000008">
    <property type="protein sequence ID" value="SFO57823.1"/>
    <property type="molecule type" value="Genomic_DNA"/>
</dbReference>
<reference evidence="3 4" key="1">
    <citation type="submission" date="2016-10" db="EMBL/GenBank/DDBJ databases">
        <authorList>
            <person name="de Groot N.N."/>
        </authorList>
    </citation>
    <scope>NUCLEOTIDE SEQUENCE [LARGE SCALE GENOMIC DNA]</scope>
    <source>
        <strain evidence="3 4">CGMCC 1.9157</strain>
    </source>
</reference>
<gene>
    <name evidence="3" type="ORF">SAMN04488056_108166</name>
</gene>
<evidence type="ECO:0000313" key="3">
    <source>
        <dbReference type="EMBL" id="SFO57823.1"/>
    </source>
</evidence>
<keyword evidence="1" id="KW-1133">Transmembrane helix</keyword>
<proteinExistence type="predicted"/>
<feature type="transmembrane region" description="Helical" evidence="1">
    <location>
        <begin position="12"/>
        <end position="29"/>
    </location>
</feature>